<accession>A0A537KJ90</accession>
<comment type="caution">
    <text evidence="2">The sequence shown here is derived from an EMBL/GenBank/DDBJ whole genome shotgun (WGS) entry which is preliminary data.</text>
</comment>
<feature type="non-terminal residue" evidence="2">
    <location>
        <position position="145"/>
    </location>
</feature>
<evidence type="ECO:0000259" key="1">
    <source>
        <dbReference type="Pfam" id="PF13354"/>
    </source>
</evidence>
<organism evidence="2 3">
    <name type="scientific">Candidatus Segetimicrobium genomatis</name>
    <dbReference type="NCBI Taxonomy" id="2569760"/>
    <lineage>
        <taxon>Bacteria</taxon>
        <taxon>Bacillati</taxon>
        <taxon>Candidatus Sysuimicrobiota</taxon>
        <taxon>Candidatus Sysuimicrobiia</taxon>
        <taxon>Candidatus Sysuimicrobiales</taxon>
        <taxon>Candidatus Segetimicrobiaceae</taxon>
        <taxon>Candidatus Segetimicrobium</taxon>
    </lineage>
</organism>
<protein>
    <submittedName>
        <fullName evidence="2">Serine hydrolase</fullName>
    </submittedName>
</protein>
<evidence type="ECO:0000313" key="2">
    <source>
        <dbReference type="EMBL" id="TMI95851.1"/>
    </source>
</evidence>
<keyword evidence="2" id="KW-0378">Hydrolase</keyword>
<dbReference type="EMBL" id="VBAL01000278">
    <property type="protein sequence ID" value="TMI95851.1"/>
    <property type="molecule type" value="Genomic_DNA"/>
</dbReference>
<dbReference type="Proteomes" id="UP000319353">
    <property type="component" value="Unassembled WGS sequence"/>
</dbReference>
<feature type="domain" description="Beta-lactamase class A catalytic" evidence="1">
    <location>
        <begin position="33"/>
        <end position="139"/>
    </location>
</feature>
<sequence length="145" mass="14766">MVRRLRKRSLLHAQRARTPGGSSIRQHLVVPDVGGADAVNAWAASLGAKKSVFFSDNTTSSDDLAVVWAAEAKGSLGGSAAQAWLYPLLTGTKTEAGIPAGVAGRSTVVHKTGTLDQVANDAALVIKGPNGAYALTVMTDGLGGA</sequence>
<dbReference type="InterPro" id="IPR045155">
    <property type="entry name" value="Beta-lactam_cat"/>
</dbReference>
<reference evidence="2 3" key="1">
    <citation type="journal article" date="2019" name="Nat. Microbiol.">
        <title>Mediterranean grassland soil C-N compound turnover is dependent on rainfall and depth, and is mediated by genomically divergent microorganisms.</title>
        <authorList>
            <person name="Diamond S."/>
            <person name="Andeer P.F."/>
            <person name="Li Z."/>
            <person name="Crits-Christoph A."/>
            <person name="Burstein D."/>
            <person name="Anantharaman K."/>
            <person name="Lane K.R."/>
            <person name="Thomas B.C."/>
            <person name="Pan C."/>
            <person name="Northen T.R."/>
            <person name="Banfield J.F."/>
        </authorList>
    </citation>
    <scope>NUCLEOTIDE SEQUENCE [LARGE SCALE GENOMIC DNA]</scope>
    <source>
        <strain evidence="2">NP_4</strain>
    </source>
</reference>
<gene>
    <name evidence="2" type="ORF">E6H01_14210</name>
</gene>
<dbReference type="GO" id="GO:0008800">
    <property type="term" value="F:beta-lactamase activity"/>
    <property type="evidence" value="ECO:0007669"/>
    <property type="project" value="InterPro"/>
</dbReference>
<evidence type="ECO:0000313" key="3">
    <source>
        <dbReference type="Proteomes" id="UP000319353"/>
    </source>
</evidence>
<dbReference type="Gene3D" id="3.40.710.10">
    <property type="entry name" value="DD-peptidase/beta-lactamase superfamily"/>
    <property type="match status" value="1"/>
</dbReference>
<dbReference type="InterPro" id="IPR012338">
    <property type="entry name" value="Beta-lactam/transpept-like"/>
</dbReference>
<name>A0A537KJ90_9BACT</name>
<proteinExistence type="predicted"/>
<dbReference type="SUPFAM" id="SSF56601">
    <property type="entry name" value="beta-lactamase/transpeptidase-like"/>
    <property type="match status" value="1"/>
</dbReference>
<dbReference type="Pfam" id="PF13354">
    <property type="entry name" value="Beta-lactamase2"/>
    <property type="match status" value="1"/>
</dbReference>
<dbReference type="AlphaFoldDB" id="A0A537KJ90"/>
<dbReference type="GO" id="GO:0030655">
    <property type="term" value="P:beta-lactam antibiotic catabolic process"/>
    <property type="evidence" value="ECO:0007669"/>
    <property type="project" value="InterPro"/>
</dbReference>